<keyword evidence="1" id="KW-0812">Transmembrane</keyword>
<keyword evidence="1" id="KW-0472">Membrane</keyword>
<dbReference type="GeneID" id="10773352"/>
<evidence type="ECO:0000313" key="2">
    <source>
        <dbReference type="EMBL" id="AEH07164.1"/>
    </source>
</evidence>
<gene>
    <name evidence="2" type="ordered locus">Metok_1196</name>
</gene>
<feature type="transmembrane region" description="Helical" evidence="1">
    <location>
        <begin position="7"/>
        <end position="27"/>
    </location>
</feature>
<dbReference type="HOGENOM" id="CLU_1105215_0_0_2"/>
<organism evidence="2 3">
    <name type="scientific">Methanothermococcus okinawensis (strain DSM 14208 / JCM 11175 / IH1)</name>
    <dbReference type="NCBI Taxonomy" id="647113"/>
    <lineage>
        <taxon>Archaea</taxon>
        <taxon>Methanobacteriati</taxon>
        <taxon>Methanobacteriota</taxon>
        <taxon>Methanomada group</taxon>
        <taxon>Methanococci</taxon>
        <taxon>Methanococcales</taxon>
        <taxon>Methanococcaceae</taxon>
        <taxon>Methanothermococcus</taxon>
    </lineage>
</organism>
<accession>F8AP13</accession>
<evidence type="ECO:0000256" key="1">
    <source>
        <dbReference type="SAM" id="Phobius"/>
    </source>
</evidence>
<dbReference type="AlphaFoldDB" id="F8AP13"/>
<protein>
    <submittedName>
        <fullName evidence="2">Uncharacterized protein</fullName>
    </submittedName>
</protein>
<proteinExistence type="predicted"/>
<reference evidence="2" key="1">
    <citation type="submission" date="2011-05" db="EMBL/GenBank/DDBJ databases">
        <title>Complete sequence of chromosome of Methanothermococcus okinawensis IH1.</title>
        <authorList>
            <consortium name="US DOE Joint Genome Institute"/>
            <person name="Lucas S."/>
            <person name="Han J."/>
            <person name="Lapidus A."/>
            <person name="Cheng J.-F."/>
            <person name="Goodwin L."/>
            <person name="Pitluck S."/>
            <person name="Peters L."/>
            <person name="Mikhailova N."/>
            <person name="Held B."/>
            <person name="Han C."/>
            <person name="Tapia R."/>
            <person name="Land M."/>
            <person name="Hauser L."/>
            <person name="Kyrpides N."/>
            <person name="Ivanova N."/>
            <person name="Pagani I."/>
            <person name="Sieprawska-Lupa M."/>
            <person name="Takai K."/>
            <person name="Miyazaki J."/>
            <person name="Whitman W."/>
            <person name="Woyke T."/>
        </authorList>
    </citation>
    <scope>NUCLEOTIDE SEQUENCE [LARGE SCALE GENOMIC DNA]</scope>
    <source>
        <strain evidence="2">IH1</strain>
    </source>
</reference>
<keyword evidence="1" id="KW-1133">Transmembrane helix</keyword>
<dbReference type="RefSeq" id="WP_013867347.1">
    <property type="nucleotide sequence ID" value="NC_015636.1"/>
</dbReference>
<dbReference type="OrthoDB" id="65805at2157"/>
<sequence>MRKIGILEILVILAILITSGALIYKFLKSNSENDNYEFDGDQMYKCAWISEKILNKNFPLYAYVEGKWSSSKEEFNDTVLITGAHGGTLYAIYKNQPITIGGEMAYKEDIAAKKIILKPLGNSIITYSLNPINGNSFEEINKKIKDSEKPYKHNNLTILDTYIGGSLAVDSKTFTPSEQQNIKNNLHLDLNNRNNKLSINFVENGLFLTGKLDVDTLNMLDNLIKPHNIITSQITVYLIVNETINNIPKNITTYHNNSMIIPLK</sequence>
<dbReference type="EMBL" id="CP002792">
    <property type="protein sequence ID" value="AEH07164.1"/>
    <property type="molecule type" value="Genomic_DNA"/>
</dbReference>
<dbReference type="Proteomes" id="UP000009296">
    <property type="component" value="Chromosome"/>
</dbReference>
<dbReference type="SUPFAM" id="SSF159071">
    <property type="entry name" value="TrmB C-terminal domain-like"/>
    <property type="match status" value="1"/>
</dbReference>
<dbReference type="KEGG" id="mok:Metok_1196"/>
<evidence type="ECO:0000313" key="3">
    <source>
        <dbReference type="Proteomes" id="UP000009296"/>
    </source>
</evidence>
<name>F8AP13_METOI</name>
<dbReference type="eggNOG" id="arCOG03414">
    <property type="taxonomic scope" value="Archaea"/>
</dbReference>
<keyword evidence="3" id="KW-1185">Reference proteome</keyword>
<dbReference type="STRING" id="647113.Metok_1196"/>